<reference evidence="5" key="1">
    <citation type="submission" date="2019-05" db="EMBL/GenBank/DDBJ databases">
        <title>Complete genome sequencing of Dialister sp. strain 5BBH33.</title>
        <authorList>
            <person name="Sakamoto M."/>
            <person name="Murakami T."/>
            <person name="Mori H."/>
        </authorList>
    </citation>
    <scope>NUCLEOTIDE SEQUENCE [LARGE SCALE GENOMIC DNA]</scope>
    <source>
        <strain evidence="5">5BBH33</strain>
    </source>
</reference>
<dbReference type="InterPro" id="IPR055247">
    <property type="entry name" value="InsJ-like_HTH"/>
</dbReference>
<dbReference type="InterPro" id="IPR052057">
    <property type="entry name" value="IS150/IS1296_orfA-like"/>
</dbReference>
<feature type="domain" description="Insertion element IS150 protein InsJ-like helix-turn-helix" evidence="3">
    <location>
        <begin position="131"/>
        <end position="182"/>
    </location>
</feature>
<dbReference type="SUPFAM" id="SSF46689">
    <property type="entry name" value="Homeodomain-like"/>
    <property type="match status" value="2"/>
</dbReference>
<organism evidence="4 5">
    <name type="scientific">Dialister hominis</name>
    <dbReference type="NCBI Taxonomy" id="2582419"/>
    <lineage>
        <taxon>Bacteria</taxon>
        <taxon>Bacillati</taxon>
        <taxon>Bacillota</taxon>
        <taxon>Negativicutes</taxon>
        <taxon>Veillonellales</taxon>
        <taxon>Veillonellaceae</taxon>
        <taxon>Dialister</taxon>
    </lineage>
</organism>
<keyword evidence="2" id="KW-0175">Coiled coil</keyword>
<dbReference type="InterPro" id="IPR009057">
    <property type="entry name" value="Homeodomain-like_sf"/>
</dbReference>
<evidence type="ECO:0000256" key="2">
    <source>
        <dbReference type="SAM" id="Coils"/>
    </source>
</evidence>
<proteinExistence type="inferred from homology"/>
<gene>
    <name evidence="4" type="ORF">Dia5BBH33_19050</name>
</gene>
<dbReference type="Gene3D" id="1.10.10.10">
    <property type="entry name" value="Winged helix-like DNA-binding domain superfamily/Winged helix DNA-binding domain"/>
    <property type="match status" value="2"/>
</dbReference>
<dbReference type="KEGG" id="dho:Dia5BBH33_19050"/>
<dbReference type="OrthoDB" id="9797531at2"/>
<protein>
    <recommendedName>
        <fullName evidence="3">Insertion element IS150 protein InsJ-like helix-turn-helix domain-containing protein</fullName>
    </recommendedName>
</protein>
<sequence length="243" mass="28361">MPCKTKASPEEMLDQIASYLYQGVTITQAAENLHMSRITFRKWVLRYKEEGFKGLRPRQHLSYYSNQMKIQAVKEYLKGGVSMLSVCAKYRISGTLSLKTWIEAYNEHKLTDLVPEGGDLMGKRQQSVKEERVRIVQECIASGCDYNKIAKKYNMSYQTLYTWVKKFKEMGEVGLEDYRGKPIRLQTPRTEEERLRQENARLLEEKKDLIAEIALLKKKMEIEERLRSSKDSALLTFSEILKP</sequence>
<dbReference type="Pfam" id="PF13384">
    <property type="entry name" value="HTH_23"/>
    <property type="match status" value="1"/>
</dbReference>
<dbReference type="PANTHER" id="PTHR33795:SF1">
    <property type="entry name" value="INSERTION ELEMENT IS150 PROTEIN INSJ"/>
    <property type="match status" value="1"/>
</dbReference>
<dbReference type="InterPro" id="IPR010921">
    <property type="entry name" value="Trp_repressor/repl_initiator"/>
</dbReference>
<dbReference type="SUPFAM" id="SSF48295">
    <property type="entry name" value="TrpR-like"/>
    <property type="match status" value="1"/>
</dbReference>
<dbReference type="Proteomes" id="UP000320585">
    <property type="component" value="Chromosome"/>
</dbReference>
<dbReference type="PANTHER" id="PTHR33795">
    <property type="entry name" value="INSERTION ELEMENT IS150 PROTEIN INSJ"/>
    <property type="match status" value="1"/>
</dbReference>
<dbReference type="AlphaFoldDB" id="A0A8D4UW02"/>
<accession>A0A8D4UW02</accession>
<evidence type="ECO:0000313" key="4">
    <source>
        <dbReference type="EMBL" id="BBK25970.1"/>
    </source>
</evidence>
<evidence type="ECO:0000313" key="5">
    <source>
        <dbReference type="Proteomes" id="UP000320585"/>
    </source>
</evidence>
<dbReference type="Pfam" id="PF13518">
    <property type="entry name" value="HTH_28"/>
    <property type="match status" value="1"/>
</dbReference>
<name>A0A8D4UW02_9FIRM</name>
<comment type="similarity">
    <text evidence="1">Belongs to the IS150/IS1296 orfA family.</text>
</comment>
<keyword evidence="5" id="KW-1185">Reference proteome</keyword>
<feature type="coiled-coil region" evidence="2">
    <location>
        <begin position="192"/>
        <end position="226"/>
    </location>
</feature>
<evidence type="ECO:0000256" key="1">
    <source>
        <dbReference type="ARBA" id="ARBA00038232"/>
    </source>
</evidence>
<dbReference type="GO" id="GO:0043565">
    <property type="term" value="F:sequence-specific DNA binding"/>
    <property type="evidence" value="ECO:0007669"/>
    <property type="project" value="InterPro"/>
</dbReference>
<dbReference type="InterPro" id="IPR036388">
    <property type="entry name" value="WH-like_DNA-bd_sf"/>
</dbReference>
<evidence type="ECO:0000259" key="3">
    <source>
        <dbReference type="Pfam" id="PF13518"/>
    </source>
</evidence>
<dbReference type="EMBL" id="AP019697">
    <property type="protein sequence ID" value="BBK25970.1"/>
    <property type="molecule type" value="Genomic_DNA"/>
</dbReference>